<dbReference type="SUPFAM" id="SSF55874">
    <property type="entry name" value="ATPase domain of HSP90 chaperone/DNA topoisomerase II/histidine kinase"/>
    <property type="match status" value="1"/>
</dbReference>
<dbReference type="InterPro" id="IPR003661">
    <property type="entry name" value="HisK_dim/P_dom"/>
</dbReference>
<dbReference type="EMBL" id="CP021059">
    <property type="protein sequence ID" value="ARQ06969.1"/>
    <property type="molecule type" value="Genomic_DNA"/>
</dbReference>
<keyword evidence="5" id="KW-1003">Cell membrane</keyword>
<organism evidence="20 21">
    <name type="scientific">Macrococcoides canis</name>
    <dbReference type="NCBI Taxonomy" id="1855823"/>
    <lineage>
        <taxon>Bacteria</taxon>
        <taxon>Bacillati</taxon>
        <taxon>Bacillota</taxon>
        <taxon>Bacilli</taxon>
        <taxon>Bacillales</taxon>
        <taxon>Staphylococcaceae</taxon>
        <taxon>Macrococcoides</taxon>
    </lineage>
</organism>
<dbReference type="Pfam" id="PF00512">
    <property type="entry name" value="HisKA"/>
    <property type="match status" value="1"/>
</dbReference>
<evidence type="ECO:0000256" key="16">
    <source>
        <dbReference type="ARBA" id="ARBA00046070"/>
    </source>
</evidence>
<dbReference type="FunFam" id="1.10.287.130:FF:000001">
    <property type="entry name" value="Two-component sensor histidine kinase"/>
    <property type="match status" value="1"/>
</dbReference>
<keyword evidence="12 17" id="KW-1133">Transmembrane helix</keyword>
<evidence type="ECO:0000256" key="6">
    <source>
        <dbReference type="ARBA" id="ARBA00022553"/>
    </source>
</evidence>
<evidence type="ECO:0000256" key="2">
    <source>
        <dbReference type="ARBA" id="ARBA00004651"/>
    </source>
</evidence>
<dbReference type="GO" id="GO:0007234">
    <property type="term" value="P:osmosensory signaling via phosphorelay pathway"/>
    <property type="evidence" value="ECO:0007669"/>
    <property type="project" value="TreeGrafter"/>
</dbReference>
<evidence type="ECO:0000256" key="3">
    <source>
        <dbReference type="ARBA" id="ARBA00012438"/>
    </source>
</evidence>
<evidence type="ECO:0000259" key="18">
    <source>
        <dbReference type="PROSITE" id="PS50109"/>
    </source>
</evidence>
<evidence type="ECO:0000256" key="1">
    <source>
        <dbReference type="ARBA" id="ARBA00000085"/>
    </source>
</evidence>
<dbReference type="EC" id="2.7.13.3" evidence="3"/>
<dbReference type="GO" id="GO:0030295">
    <property type="term" value="F:protein kinase activator activity"/>
    <property type="evidence" value="ECO:0007669"/>
    <property type="project" value="TreeGrafter"/>
</dbReference>
<keyword evidence="21" id="KW-1185">Reference proteome</keyword>
<comment type="subcellular location">
    <subcellularLocation>
        <location evidence="2">Cell membrane</location>
        <topology evidence="2">Multi-pass membrane protein</topology>
    </subcellularLocation>
</comment>
<dbReference type="SMART" id="SM00304">
    <property type="entry name" value="HAMP"/>
    <property type="match status" value="1"/>
</dbReference>
<name>A0A1W7ABJ8_9STAP</name>
<dbReference type="AlphaFoldDB" id="A0A1W7ABJ8"/>
<dbReference type="Proteomes" id="UP000194154">
    <property type="component" value="Chromosome"/>
</dbReference>
<comment type="function">
    <text evidence="16">Member of the two-component regulatory system SrrA/SrrB, which is involved in the global regulation of staphylococcal virulence factors in response to environmental oxygen levels as well as biofilm formation. Also plays an essential role in host-derived nitric oxide resistance by regulating hmp/flavohemoglobin, an enzyme that detoxifies nitric oxide by converting it to nitrate. Functions as a sensor protein kinase which is autophosphorylated at a histidine residue and transfers its phosphate group to SrrA. In turn, SrrA binds to the upstream promoter regions of the target genes to positively and negatively regulate their expression.</text>
</comment>
<dbReference type="OrthoDB" id="9813151at2"/>
<dbReference type="GeneID" id="35295450"/>
<keyword evidence="14 17" id="KW-0472">Membrane</keyword>
<reference evidence="20 21" key="1">
    <citation type="journal article" date="2017" name="Int. J. Syst. Evol. Microbiol.">
        <title>Macrococcus canis sp. nov., a skin bacterium associated with infections in dogs.</title>
        <authorList>
            <person name="Gobeli Brawand S."/>
            <person name="Cotting K."/>
            <person name="Gomez-Sanz E."/>
            <person name="Collaud A."/>
            <person name="Thomann A."/>
            <person name="Brodard I."/>
            <person name="Rodriguez-Campos S."/>
            <person name="Strauss C."/>
            <person name="Perreten V."/>
        </authorList>
    </citation>
    <scope>NUCLEOTIDE SEQUENCE [LARGE SCALE GENOMIC DNA]</scope>
    <source>
        <strain evidence="20 21">KM45013</strain>
    </source>
</reference>
<dbReference type="Pfam" id="PF02518">
    <property type="entry name" value="HATPase_c"/>
    <property type="match status" value="1"/>
</dbReference>
<feature type="domain" description="Histidine kinase" evidence="18">
    <location>
        <begin position="362"/>
        <end position="579"/>
    </location>
</feature>
<dbReference type="SUPFAM" id="SSF158472">
    <property type="entry name" value="HAMP domain-like"/>
    <property type="match status" value="1"/>
</dbReference>
<dbReference type="PANTHER" id="PTHR42878:SF3">
    <property type="entry name" value="HISTIDINE PROTEIN KINASE SAES"/>
    <property type="match status" value="1"/>
</dbReference>
<dbReference type="KEGG" id="mcak:MCCS_13270"/>
<dbReference type="GO" id="GO:0005886">
    <property type="term" value="C:plasma membrane"/>
    <property type="evidence" value="ECO:0007669"/>
    <property type="project" value="UniProtKB-SubCell"/>
</dbReference>
<dbReference type="InterPro" id="IPR036890">
    <property type="entry name" value="HATPase_C_sf"/>
</dbReference>
<dbReference type="SUPFAM" id="SSF47384">
    <property type="entry name" value="Homodimeric domain of signal transducing histidine kinase"/>
    <property type="match status" value="1"/>
</dbReference>
<evidence type="ECO:0000256" key="10">
    <source>
        <dbReference type="ARBA" id="ARBA00022777"/>
    </source>
</evidence>
<keyword evidence="7 20" id="KW-0808">Transferase</keyword>
<dbReference type="GO" id="GO:0005524">
    <property type="term" value="F:ATP binding"/>
    <property type="evidence" value="ECO:0007669"/>
    <property type="project" value="UniProtKB-KW"/>
</dbReference>
<dbReference type="InterPro" id="IPR050351">
    <property type="entry name" value="BphY/WalK/GraS-like"/>
</dbReference>
<evidence type="ECO:0000256" key="17">
    <source>
        <dbReference type="SAM" id="Phobius"/>
    </source>
</evidence>
<dbReference type="CDD" id="cd06225">
    <property type="entry name" value="HAMP"/>
    <property type="match status" value="1"/>
</dbReference>
<sequence length="585" mass="66615">MKYINSVVIKLWLTILFIVTTVLIILSVALMSFINAYLMSESAHTLKQQAEKVELVLMSRHDKSDAMNYVKELIENPAGLILITNKQDQNMSVEDPLKALMLKEIQTNKAFDDVYNKDETVVQSIEVDYQGSKHEYLLIGYPSQAFEYKGSAIFIYQDTNTISDAFNYIAIIIFLVALVLLILTTIFAFFLSTRITKPLIHLKQAAFKLARGERNEKIKVQSRDEIGELALAFNKMEEDITLNMNRISSERNLRDRLINAMEDGVLSFNMHLEKQLQNPMAEKFLDDINQQQIEALSDTVNQVMQSEDTIYKEITTEDKHYVLIVSPVSNPDIKQGNGAVAIIRDMTEEKKVDQMKQMFIANVSHELRTPIQMLQGYTEAILDGIVSEKSDVDEFLNIILDESKRLNRLVNELLNVARIDAGEQNLNLEAVDIEELIERTVMNFKHVSEKHETELQIHYSHHSKALLDYDKMIQVITNIVDNALRYTVAGDVISIHTDEDDDFLIIRISDTGVGIAPEHIDNIFERFYKVDQARTRGKHGTGLGLFIVKSIVESHHGSISVDSKVDKGTTFVISIPKVDDTKNNK</sequence>
<evidence type="ECO:0000256" key="4">
    <source>
        <dbReference type="ARBA" id="ARBA00020500"/>
    </source>
</evidence>
<dbReference type="InterPro" id="IPR005467">
    <property type="entry name" value="His_kinase_dom"/>
</dbReference>
<proteinExistence type="predicted"/>
<dbReference type="InterPro" id="IPR004358">
    <property type="entry name" value="Sig_transdc_His_kin-like_C"/>
</dbReference>
<feature type="transmembrane region" description="Helical" evidence="17">
    <location>
        <begin position="12"/>
        <end position="38"/>
    </location>
</feature>
<keyword evidence="10" id="KW-0418">Kinase</keyword>
<dbReference type="Gene3D" id="6.10.340.10">
    <property type="match status" value="1"/>
</dbReference>
<dbReference type="InterPro" id="IPR003660">
    <property type="entry name" value="HAMP_dom"/>
</dbReference>
<evidence type="ECO:0000313" key="20">
    <source>
        <dbReference type="EMBL" id="ARQ06969.1"/>
    </source>
</evidence>
<keyword evidence="9" id="KW-0547">Nucleotide-binding</keyword>
<evidence type="ECO:0000256" key="14">
    <source>
        <dbReference type="ARBA" id="ARBA00023136"/>
    </source>
</evidence>
<comment type="catalytic activity">
    <reaction evidence="1">
        <text>ATP + protein L-histidine = ADP + protein N-phospho-L-histidine.</text>
        <dbReference type="EC" id="2.7.13.3"/>
    </reaction>
</comment>
<feature type="domain" description="HAMP" evidence="19">
    <location>
        <begin position="193"/>
        <end position="245"/>
    </location>
</feature>
<evidence type="ECO:0000256" key="13">
    <source>
        <dbReference type="ARBA" id="ARBA00023012"/>
    </source>
</evidence>
<evidence type="ECO:0000313" key="21">
    <source>
        <dbReference type="Proteomes" id="UP000194154"/>
    </source>
</evidence>
<dbReference type="PROSITE" id="PS50885">
    <property type="entry name" value="HAMP"/>
    <property type="match status" value="1"/>
</dbReference>
<protein>
    <recommendedName>
        <fullName evidence="4">Sensor protein SrrB</fullName>
        <ecNumber evidence="3">2.7.13.3</ecNumber>
    </recommendedName>
    <alternativeName>
        <fullName evidence="15">Staphylococcal respiratory response protein B</fullName>
    </alternativeName>
</protein>
<dbReference type="InterPro" id="IPR036097">
    <property type="entry name" value="HisK_dim/P_sf"/>
</dbReference>
<dbReference type="Gene3D" id="3.30.450.20">
    <property type="entry name" value="PAS domain"/>
    <property type="match status" value="1"/>
</dbReference>
<evidence type="ECO:0000256" key="8">
    <source>
        <dbReference type="ARBA" id="ARBA00022692"/>
    </source>
</evidence>
<dbReference type="FunFam" id="3.30.565.10:FF:000006">
    <property type="entry name" value="Sensor histidine kinase WalK"/>
    <property type="match status" value="1"/>
</dbReference>
<feature type="transmembrane region" description="Helical" evidence="17">
    <location>
        <begin position="165"/>
        <end position="191"/>
    </location>
</feature>
<dbReference type="PROSITE" id="PS50109">
    <property type="entry name" value="HIS_KIN"/>
    <property type="match status" value="1"/>
</dbReference>
<dbReference type="Pfam" id="PF18698">
    <property type="entry name" value="HisK_sensor"/>
    <property type="match status" value="1"/>
</dbReference>
<dbReference type="InterPro" id="IPR041328">
    <property type="entry name" value="HisK_sensor"/>
</dbReference>
<dbReference type="PRINTS" id="PR00344">
    <property type="entry name" value="BCTRLSENSOR"/>
</dbReference>
<dbReference type="SMART" id="SM00388">
    <property type="entry name" value="HisKA"/>
    <property type="match status" value="1"/>
</dbReference>
<evidence type="ECO:0000256" key="7">
    <source>
        <dbReference type="ARBA" id="ARBA00022679"/>
    </source>
</evidence>
<dbReference type="Pfam" id="PF00672">
    <property type="entry name" value="HAMP"/>
    <property type="match status" value="1"/>
</dbReference>
<accession>A0A1W7ABJ8</accession>
<keyword evidence="6" id="KW-0597">Phosphoprotein</keyword>
<dbReference type="CDD" id="cd00082">
    <property type="entry name" value="HisKA"/>
    <property type="match status" value="1"/>
</dbReference>
<dbReference type="Gene3D" id="3.30.565.10">
    <property type="entry name" value="Histidine kinase-like ATPase, C-terminal domain"/>
    <property type="match status" value="1"/>
</dbReference>
<evidence type="ECO:0000256" key="12">
    <source>
        <dbReference type="ARBA" id="ARBA00022989"/>
    </source>
</evidence>
<evidence type="ECO:0000256" key="11">
    <source>
        <dbReference type="ARBA" id="ARBA00022840"/>
    </source>
</evidence>
<gene>
    <name evidence="20" type="primary">srrB</name>
    <name evidence="20" type="ORF">MCCS_13270</name>
</gene>
<evidence type="ECO:0000256" key="5">
    <source>
        <dbReference type="ARBA" id="ARBA00022475"/>
    </source>
</evidence>
<evidence type="ECO:0000259" key="19">
    <source>
        <dbReference type="PROSITE" id="PS50885"/>
    </source>
</evidence>
<dbReference type="STRING" id="1855823.MCCS_13270"/>
<dbReference type="GO" id="GO:0000155">
    <property type="term" value="F:phosphorelay sensor kinase activity"/>
    <property type="evidence" value="ECO:0007669"/>
    <property type="project" value="InterPro"/>
</dbReference>
<keyword evidence="8 17" id="KW-0812">Transmembrane</keyword>
<dbReference type="RefSeq" id="WP_086042603.1">
    <property type="nucleotide sequence ID" value="NZ_CBCRZA010000002.1"/>
</dbReference>
<dbReference type="GO" id="GO:0000156">
    <property type="term" value="F:phosphorelay response regulator activity"/>
    <property type="evidence" value="ECO:0007669"/>
    <property type="project" value="TreeGrafter"/>
</dbReference>
<keyword evidence="13" id="KW-0902">Two-component regulatory system</keyword>
<keyword evidence="11" id="KW-0067">ATP-binding</keyword>
<dbReference type="InterPro" id="IPR003594">
    <property type="entry name" value="HATPase_dom"/>
</dbReference>
<dbReference type="CDD" id="cd00075">
    <property type="entry name" value="HATPase"/>
    <property type="match status" value="1"/>
</dbReference>
<dbReference type="Gene3D" id="1.10.287.130">
    <property type="match status" value="1"/>
</dbReference>
<evidence type="ECO:0000256" key="15">
    <source>
        <dbReference type="ARBA" id="ARBA00030120"/>
    </source>
</evidence>
<evidence type="ECO:0000256" key="9">
    <source>
        <dbReference type="ARBA" id="ARBA00022741"/>
    </source>
</evidence>
<dbReference type="SMART" id="SM00387">
    <property type="entry name" value="HATPase_c"/>
    <property type="match status" value="1"/>
</dbReference>
<dbReference type="PANTHER" id="PTHR42878">
    <property type="entry name" value="TWO-COMPONENT HISTIDINE KINASE"/>
    <property type="match status" value="1"/>
</dbReference>